<feature type="coiled-coil region" evidence="1">
    <location>
        <begin position="1468"/>
        <end position="1612"/>
    </location>
</feature>
<dbReference type="WBParaSite" id="Pan_g11266.t1">
    <property type="protein sequence ID" value="Pan_g11266.t1"/>
    <property type="gene ID" value="Pan_g11266"/>
</dbReference>
<feature type="coiled-coil region" evidence="1">
    <location>
        <begin position="337"/>
        <end position="383"/>
    </location>
</feature>
<feature type="coiled-coil region" evidence="1">
    <location>
        <begin position="226"/>
        <end position="295"/>
    </location>
</feature>
<reference evidence="3" key="1">
    <citation type="journal article" date="2013" name="Genetics">
        <title>The draft genome and transcriptome of Panagrellus redivivus are shaped by the harsh demands of a free-living lifestyle.</title>
        <authorList>
            <person name="Srinivasan J."/>
            <person name="Dillman A.R."/>
            <person name="Macchietto M.G."/>
            <person name="Heikkinen L."/>
            <person name="Lakso M."/>
            <person name="Fracchia K.M."/>
            <person name="Antoshechkin I."/>
            <person name="Mortazavi A."/>
            <person name="Wong G."/>
            <person name="Sternberg P.W."/>
        </authorList>
    </citation>
    <scope>NUCLEOTIDE SEQUENCE [LARGE SCALE GENOMIC DNA]</scope>
    <source>
        <strain evidence="3">MT8872</strain>
    </source>
</reference>
<name>A0A7E4UPK5_PANRE</name>
<feature type="compositionally biased region" description="Low complexity" evidence="2">
    <location>
        <begin position="1368"/>
        <end position="1379"/>
    </location>
</feature>
<feature type="compositionally biased region" description="Basic and acidic residues" evidence="2">
    <location>
        <begin position="1336"/>
        <end position="1352"/>
    </location>
</feature>
<feature type="coiled-coil region" evidence="1">
    <location>
        <begin position="834"/>
        <end position="882"/>
    </location>
</feature>
<evidence type="ECO:0000313" key="4">
    <source>
        <dbReference type="WBParaSite" id="Pan_g11266.t1"/>
    </source>
</evidence>
<evidence type="ECO:0000256" key="2">
    <source>
        <dbReference type="SAM" id="MobiDB-lite"/>
    </source>
</evidence>
<feature type="compositionally biased region" description="Polar residues" evidence="2">
    <location>
        <begin position="1159"/>
        <end position="1173"/>
    </location>
</feature>
<feature type="region of interest" description="Disordered" evidence="2">
    <location>
        <begin position="1085"/>
        <end position="1122"/>
    </location>
</feature>
<feature type="region of interest" description="Disordered" evidence="2">
    <location>
        <begin position="1696"/>
        <end position="1735"/>
    </location>
</feature>
<feature type="compositionally biased region" description="Acidic residues" evidence="2">
    <location>
        <begin position="1380"/>
        <end position="1398"/>
    </location>
</feature>
<sequence length="1858" mass="213179">MASFSYGGGGLPPTVDSLNLSQLEDVMENDTDNLDQLQYWYEQLSEVEVTGNESPETLEILCRGLRWVMQYEHTTVEELKEIAEKEAVEMAEKEENWEQEKEMMRNELSTLRERITSKAGLDDMNEAFRAEIDSLKAEINHLKQQNRDRDRELADRQDKNEELAARTEMLEKERTLLTTNQSQLEDTIRELNRRISTKSEVNEKSDWEARKLKQRSEQAFVLSNQLQAAIGQNDHLQSEVNRLTSALESATALIKDTTQKYSTLKEDLSNAEKTVEKLVEENHDLRRQLATKNSDLLEKVEHFQANSKDVEASLYRKTRKKNVLMFQSLFKAKDLQYEKLKENFNKQQIELEELRARTLLLSSEEREAELERLRSELVEATKLARQLFGTMTSTDTTGTGQQLDPTSELRIRLVQMDKDLETANKKISDLLESNKKLEDIAVEKDAINAKISTELHRLRQMAFGDADEEIKRLTEQMRFREEQIDELTAKCSLLQSELERFVGMEPASEVEESGPPSPEKPVAMPRKRSKKRVQRPLPVIVAPTDDKHVARKSPPPTETTPKVDETETESEEQSTKQQINPKYLNDVEASAMIISSLNYELMKVMQENEAKESQLKEFEHECQLHAKDLQLARSKINYLTTSYAKLRAETLTNIDLGGHDAVDSAKDARITEMEIRIIELERLADSIKVSGTEVERRLEEAARKLIYVQIKASDAERKLDAAEKLSKNAGDCAERLRAKLRTLLTGENRRIKQLTREYELNMIEIARLQNSLIHSVPLAQYNKVLTAYKSLAHKCSVNVEFESVNDLAFDPSITAMTNISANFGLTPEQNATVIENLSLENNKLTEMSTVLEAQNEFLQRETQRQKEEIAELNAFLADIENQTELKSLVVNIERRFLQALREQADTSDVQYFTDREVETLHKKLNLRRRAWREERQNLVSVISGLQHSVQKLRVATTSAIRMDHLAELRTTMDKLRRDEANLADKTVKLEAELANVEVQKALVDSQMASIRDVVEADYNIQRLQKSMQGYQFNIIVLSNELKAAKMEISRLRADLNGAHRYIEETDKEHQEMLLTQIDISKLSQWKDDDEDMTESPQNVEQSSKPAKSSKRPPDLKEIRDRENSVLEKAFMSIEKSFNDEDEITASSFMGESDEESESQENTSPKRTVIYDNSSEYERQLQQVKETARICIKNYEDQLSQKEDAINEYRRIVELLKTQITTIQQQSLDDGKLSPPPNGKRPSSILFDEATLIEKERENISLNRQVRELERANSDLITKIEQLEDEIRSFEKKLKATTVKASKKLPKQPKPAKNSTPKPEPPPVDNDFEADSDDSDREGAKTPVAEEFKEPPKAAESPDASDDDDSHSKSSSMDGSTSGGESDEDEGGTTDSGTVEDIDERPSRRPSRSSSSASNGKPDDAGGSKTSKGSTPIKRRGSTETVVITKPTRPATTAGRPLVVAGDDREHVIYNQRNEIRKLRERIAVMERKARTLETERDAWRERNRFGGKKEQDPDAEVVSIKKENDRLRRETKNLSRTLENQKNQIDELQKALTKRNTLLATKETLETWEEKKKREQSISAMKKRLETLTTEKAELTEKLERREKHIEQIQIQAQSIRPAEHEKIQQLMRLLKAEKGDFEVREAHLKEEINVWTGRNKETLGRLEIAFKEINSLKVRNERLQTKLKELESMQDSIQSGVLPPNVQPQPPFSTRSVTTSMTSGRFSQPSPQTVAPQRKITVSSAVQVSLPMPPSLPPRQPSLPSQPDNTVEIQQLNRKIRHQELRITELTEQYESIQTSYATLQESYSKIVRLERERMREPDNIAVIPVLRDKLKAKDKEIEVQRHKIDELEKRLFYPQF</sequence>
<feature type="coiled-coil region" evidence="1">
    <location>
        <begin position="413"/>
        <end position="497"/>
    </location>
</feature>
<feature type="region of interest" description="Disordered" evidence="2">
    <location>
        <begin position="504"/>
        <end position="579"/>
    </location>
</feature>
<evidence type="ECO:0000256" key="1">
    <source>
        <dbReference type="SAM" id="Coils"/>
    </source>
</evidence>
<feature type="coiled-coil region" evidence="1">
    <location>
        <begin position="965"/>
        <end position="992"/>
    </location>
</feature>
<feature type="region of interest" description="Disordered" evidence="2">
    <location>
        <begin position="1223"/>
        <end position="1243"/>
    </location>
</feature>
<dbReference type="Proteomes" id="UP000492821">
    <property type="component" value="Unassembled WGS sequence"/>
</dbReference>
<keyword evidence="1" id="KW-0175">Coiled coil</keyword>
<feature type="compositionally biased region" description="Basic and acidic residues" evidence="2">
    <location>
        <begin position="1111"/>
        <end position="1122"/>
    </location>
</feature>
<accession>A0A7E4UPK5</accession>
<protein>
    <submittedName>
        <fullName evidence="4">Centrosomal protein</fullName>
    </submittedName>
</protein>
<keyword evidence="3" id="KW-1185">Reference proteome</keyword>
<feature type="coiled-coil region" evidence="1">
    <location>
        <begin position="1770"/>
        <end position="1804"/>
    </location>
</feature>
<evidence type="ECO:0000313" key="3">
    <source>
        <dbReference type="Proteomes" id="UP000492821"/>
    </source>
</evidence>
<feature type="coiled-coil region" evidence="1">
    <location>
        <begin position="76"/>
        <end position="194"/>
    </location>
</feature>
<feature type="coiled-coil region" evidence="1">
    <location>
        <begin position="737"/>
        <end position="771"/>
    </location>
</feature>
<dbReference type="PANTHER" id="PTHR23159">
    <property type="entry name" value="CENTROSOMAL PROTEIN 2"/>
    <property type="match status" value="1"/>
</dbReference>
<feature type="compositionally biased region" description="Acidic residues" evidence="2">
    <location>
        <begin position="1325"/>
        <end position="1335"/>
    </location>
</feature>
<proteinExistence type="predicted"/>
<feature type="compositionally biased region" description="Polar residues" evidence="2">
    <location>
        <begin position="1709"/>
        <end position="1735"/>
    </location>
</feature>
<organism evidence="3 4">
    <name type="scientific">Panagrellus redivivus</name>
    <name type="common">Microworm</name>
    <dbReference type="NCBI Taxonomy" id="6233"/>
    <lineage>
        <taxon>Eukaryota</taxon>
        <taxon>Metazoa</taxon>
        <taxon>Ecdysozoa</taxon>
        <taxon>Nematoda</taxon>
        <taxon>Chromadorea</taxon>
        <taxon>Rhabditida</taxon>
        <taxon>Tylenchina</taxon>
        <taxon>Panagrolaimomorpha</taxon>
        <taxon>Panagrolaimoidea</taxon>
        <taxon>Panagrolaimidae</taxon>
        <taxon>Panagrellus</taxon>
    </lineage>
</organism>
<feature type="region of interest" description="Disordered" evidence="2">
    <location>
        <begin position="1746"/>
        <end position="1765"/>
    </location>
</feature>
<dbReference type="PANTHER" id="PTHR23159:SF31">
    <property type="entry name" value="CENTROSOME-ASSOCIATED PROTEIN CEP250 ISOFORM X1"/>
    <property type="match status" value="1"/>
</dbReference>
<feature type="coiled-coil region" evidence="1">
    <location>
        <begin position="1663"/>
        <end position="1690"/>
    </location>
</feature>
<feature type="compositionally biased region" description="Basic residues" evidence="2">
    <location>
        <begin position="525"/>
        <end position="534"/>
    </location>
</feature>
<feature type="region of interest" description="Disordered" evidence="2">
    <location>
        <begin position="1295"/>
        <end position="1456"/>
    </location>
</feature>
<reference evidence="4" key="2">
    <citation type="submission" date="2020-10" db="UniProtKB">
        <authorList>
            <consortium name="WormBaseParasite"/>
        </authorList>
    </citation>
    <scope>IDENTIFICATION</scope>
</reference>
<feature type="region of interest" description="Disordered" evidence="2">
    <location>
        <begin position="1147"/>
        <end position="1173"/>
    </location>
</feature>
<feature type="coiled-coil region" evidence="1">
    <location>
        <begin position="601"/>
        <end position="628"/>
    </location>
</feature>
<feature type="compositionally biased region" description="Pro residues" evidence="2">
    <location>
        <begin position="1748"/>
        <end position="1758"/>
    </location>
</feature>